<dbReference type="Pfam" id="PF00571">
    <property type="entry name" value="CBS"/>
    <property type="match status" value="2"/>
</dbReference>
<dbReference type="SMART" id="SM00116">
    <property type="entry name" value="CBS"/>
    <property type="match status" value="2"/>
</dbReference>
<accession>D3BJ92</accession>
<dbReference type="InParanoid" id="D3BJ92"/>
<evidence type="ECO:0000256" key="2">
    <source>
        <dbReference type="PROSITE-ProRule" id="PRU00703"/>
    </source>
</evidence>
<dbReference type="Proteomes" id="UP000001396">
    <property type="component" value="Unassembled WGS sequence"/>
</dbReference>
<dbReference type="PROSITE" id="PS51371">
    <property type="entry name" value="CBS"/>
    <property type="match status" value="2"/>
</dbReference>
<dbReference type="Gene3D" id="3.90.1280.20">
    <property type="match status" value="1"/>
</dbReference>
<evidence type="ECO:0000256" key="1">
    <source>
        <dbReference type="ARBA" id="ARBA00023122"/>
    </source>
</evidence>
<dbReference type="InterPro" id="IPR000644">
    <property type="entry name" value="CBS_dom"/>
</dbReference>
<dbReference type="SUPFAM" id="SSF54631">
    <property type="entry name" value="CBS-domain pair"/>
    <property type="match status" value="1"/>
</dbReference>
<feature type="domain" description="CBS" evidence="3">
    <location>
        <begin position="48"/>
        <end position="104"/>
    </location>
</feature>
<evidence type="ECO:0000313" key="5">
    <source>
        <dbReference type="Proteomes" id="UP000001396"/>
    </source>
</evidence>
<organism evidence="4 5">
    <name type="scientific">Heterostelium pallidum (strain ATCC 26659 / Pp 5 / PN500)</name>
    <name type="common">Cellular slime mold</name>
    <name type="synonym">Polysphondylium pallidum</name>
    <dbReference type="NCBI Taxonomy" id="670386"/>
    <lineage>
        <taxon>Eukaryota</taxon>
        <taxon>Amoebozoa</taxon>
        <taxon>Evosea</taxon>
        <taxon>Eumycetozoa</taxon>
        <taxon>Dictyostelia</taxon>
        <taxon>Acytosteliales</taxon>
        <taxon>Acytosteliaceae</taxon>
        <taxon>Heterostelium</taxon>
    </lineage>
</organism>
<dbReference type="STRING" id="670386.D3BJ92"/>
<reference evidence="4 5" key="1">
    <citation type="journal article" date="2011" name="Genome Res.">
        <title>Phylogeny-wide analysis of social amoeba genomes highlights ancient origins for complex intercellular communication.</title>
        <authorList>
            <person name="Heidel A.J."/>
            <person name="Lawal H.M."/>
            <person name="Felder M."/>
            <person name="Schilde C."/>
            <person name="Helps N.R."/>
            <person name="Tunggal B."/>
            <person name="Rivero F."/>
            <person name="John U."/>
            <person name="Schleicher M."/>
            <person name="Eichinger L."/>
            <person name="Platzer M."/>
            <person name="Noegel A.A."/>
            <person name="Schaap P."/>
            <person name="Gloeckner G."/>
        </authorList>
    </citation>
    <scope>NUCLEOTIDE SEQUENCE [LARGE SCALE GENOMIC DNA]</scope>
    <source>
        <strain evidence="5">ATCC 26659 / Pp 5 / PN500</strain>
    </source>
</reference>
<dbReference type="EMBL" id="ADBJ01000038">
    <property type="protein sequence ID" value="EFA77972.1"/>
    <property type="molecule type" value="Genomic_DNA"/>
</dbReference>
<comment type="caution">
    <text evidence="4">The sequence shown here is derived from an EMBL/GenBank/DDBJ whole genome shotgun (WGS) entry which is preliminary data.</text>
</comment>
<dbReference type="RefSeq" id="XP_020430100.1">
    <property type="nucleotide sequence ID" value="XM_020579425.1"/>
</dbReference>
<dbReference type="AlphaFoldDB" id="D3BJ92"/>
<dbReference type="GeneID" id="31364096"/>
<feature type="domain" description="CBS" evidence="3">
    <location>
        <begin position="123"/>
        <end position="182"/>
    </location>
</feature>
<keyword evidence="1 2" id="KW-0129">CBS domain</keyword>
<dbReference type="PANTHER" id="PTHR43080:SF2">
    <property type="entry name" value="CBS DOMAIN-CONTAINING PROTEIN"/>
    <property type="match status" value="1"/>
</dbReference>
<gene>
    <name evidence="4" type="ORF">PPL_08617</name>
</gene>
<evidence type="ECO:0000259" key="3">
    <source>
        <dbReference type="PROSITE" id="PS51371"/>
    </source>
</evidence>
<name>D3BJ92_HETP5</name>
<sequence>MENNNIDKKESLEFHVNDKDLKFMMTDHIFHISNAQRMEYNPPLHKIMSKNMVGCKPGDTLEHVFKVMVKYGYKRLPVVDENYTLLGIVTDRDIRVYSKSPFETKSEEEWFEFLRSKKVNDILPPKAALQVLHEDDTTLDACKMMIQNTITGLPVVNKEGRLTGIISRSDLLDQFIRIAEPMYTYQEQKGSELDPITL</sequence>
<keyword evidence="5" id="KW-1185">Reference proteome</keyword>
<dbReference type="InterPro" id="IPR051257">
    <property type="entry name" value="Diverse_CBS-Domain"/>
</dbReference>
<dbReference type="OMA" id="WVDEAPD"/>
<proteinExistence type="predicted"/>
<evidence type="ECO:0000313" key="4">
    <source>
        <dbReference type="EMBL" id="EFA77972.1"/>
    </source>
</evidence>
<dbReference type="InterPro" id="IPR046342">
    <property type="entry name" value="CBS_dom_sf"/>
</dbReference>
<dbReference type="PANTHER" id="PTHR43080">
    <property type="entry name" value="CBS DOMAIN-CONTAINING PROTEIN CBSX3, MITOCHONDRIAL"/>
    <property type="match status" value="1"/>
</dbReference>
<protein>
    <recommendedName>
        <fullName evidence="3">CBS domain-containing protein</fullName>
    </recommendedName>
</protein>
<dbReference type="Gene3D" id="3.10.580.10">
    <property type="entry name" value="CBS-domain"/>
    <property type="match status" value="1"/>
</dbReference>